<evidence type="ECO:0000313" key="4">
    <source>
        <dbReference type="EMBL" id="MCK1786459.1"/>
    </source>
</evidence>
<dbReference type="Proteomes" id="UP001317085">
    <property type="component" value="Unassembled WGS sequence"/>
</dbReference>
<gene>
    <name evidence="4" type="ORF">L9Z73_19515</name>
</gene>
<accession>A0ABT0ELV2</accession>
<dbReference type="RefSeq" id="WP_247404281.1">
    <property type="nucleotide sequence ID" value="NZ_JAKNRV010000213.1"/>
</dbReference>
<keyword evidence="1" id="KW-0175">Coiled coil</keyword>
<feature type="non-terminal residue" evidence="4">
    <location>
        <position position="247"/>
    </location>
</feature>
<feature type="domain" description="Transposase InsH N-terminal" evidence="3">
    <location>
        <begin position="19"/>
        <end position="112"/>
    </location>
</feature>
<name>A0ABT0ELV2_9PSED</name>
<feature type="region of interest" description="Disordered" evidence="2">
    <location>
        <begin position="221"/>
        <end position="247"/>
    </location>
</feature>
<evidence type="ECO:0000313" key="5">
    <source>
        <dbReference type="Proteomes" id="UP001317085"/>
    </source>
</evidence>
<keyword evidence="5" id="KW-1185">Reference proteome</keyword>
<evidence type="ECO:0000256" key="1">
    <source>
        <dbReference type="SAM" id="Coils"/>
    </source>
</evidence>
<sequence length="247" mass="27967">MKRFIEGETRTQVTLLPECLDDYVAEENPVRVVDVFVDELDLGALGFEGVDPAATGRPAYHPAVLLKIYIYGYLNRIQSSRRLEREAERNVELMWLTGRLAPDFKTIADFRKDNGKAIRSVCRQFVILCRNLNLFSQSIIAIDGSKFKAVNNRDRNFTQGKVKARMQQIEQSIDRYLAAMDSADRATPEVAEAKAERLKEKIETLKKQMRTLKDIEAQLHESPDQQISLTDPDARSMATSGRGTGTV</sequence>
<proteinExistence type="predicted"/>
<reference evidence="4 5" key="1">
    <citation type="submission" date="2022-02" db="EMBL/GenBank/DDBJ databases">
        <title>Comparative genomics of the first Antarctic Pseudomonas spp. capable of biotransforming 2,4,6-Trinitrotoluene.</title>
        <authorList>
            <person name="Cabrera M.A."/>
            <person name="Marquez S.L."/>
            <person name="Perez-Donoso J.M."/>
        </authorList>
    </citation>
    <scope>NUCLEOTIDE SEQUENCE [LARGE SCALE GENOMIC DNA]</scope>
    <source>
        <strain evidence="4 5">TNT11</strain>
    </source>
</reference>
<evidence type="ECO:0000256" key="2">
    <source>
        <dbReference type="SAM" id="MobiDB-lite"/>
    </source>
</evidence>
<dbReference type="PANTHER" id="PTHR33408:SF2">
    <property type="entry name" value="TRANSPOSASE DDE DOMAIN-CONTAINING PROTEIN"/>
    <property type="match status" value="1"/>
</dbReference>
<dbReference type="Pfam" id="PF05598">
    <property type="entry name" value="DUF772"/>
    <property type="match status" value="1"/>
</dbReference>
<organism evidence="4 5">
    <name type="scientific">Pseudomonas emilianonis</name>
    <dbReference type="NCBI Taxonomy" id="2915812"/>
    <lineage>
        <taxon>Bacteria</taxon>
        <taxon>Pseudomonadati</taxon>
        <taxon>Pseudomonadota</taxon>
        <taxon>Gammaproteobacteria</taxon>
        <taxon>Pseudomonadales</taxon>
        <taxon>Pseudomonadaceae</taxon>
        <taxon>Pseudomonas</taxon>
    </lineage>
</organism>
<evidence type="ECO:0000259" key="3">
    <source>
        <dbReference type="Pfam" id="PF05598"/>
    </source>
</evidence>
<protein>
    <submittedName>
        <fullName evidence="4">Transposase</fullName>
    </submittedName>
</protein>
<dbReference type="EMBL" id="JAKNRV010000213">
    <property type="protein sequence ID" value="MCK1786459.1"/>
    <property type="molecule type" value="Genomic_DNA"/>
</dbReference>
<dbReference type="InterPro" id="IPR008490">
    <property type="entry name" value="Transposase_InsH_N"/>
</dbReference>
<dbReference type="PANTHER" id="PTHR33408">
    <property type="entry name" value="TRANSPOSASE"/>
    <property type="match status" value="1"/>
</dbReference>
<feature type="coiled-coil region" evidence="1">
    <location>
        <begin position="166"/>
        <end position="218"/>
    </location>
</feature>
<comment type="caution">
    <text evidence="4">The sequence shown here is derived from an EMBL/GenBank/DDBJ whole genome shotgun (WGS) entry which is preliminary data.</text>
</comment>